<evidence type="ECO:0000256" key="1">
    <source>
        <dbReference type="SAM" id="SignalP"/>
    </source>
</evidence>
<proteinExistence type="predicted"/>
<dbReference type="Pfam" id="PF14224">
    <property type="entry name" value="DUF4331"/>
    <property type="match status" value="2"/>
</dbReference>
<evidence type="ECO:0000313" key="2">
    <source>
        <dbReference type="EMBL" id="BDD00301.1"/>
    </source>
</evidence>
<keyword evidence="1" id="KW-0732">Signal</keyword>
<dbReference type="InterPro" id="IPR025566">
    <property type="entry name" value="DUF4331"/>
</dbReference>
<keyword evidence="3" id="KW-1185">Reference proteome</keyword>
<feature type="chain" id="PRO_5046725560" description="DUF4331 domain-containing protein" evidence="1">
    <location>
        <begin position="24"/>
        <end position="231"/>
    </location>
</feature>
<protein>
    <recommendedName>
        <fullName evidence="4">DUF4331 domain-containing protein</fullName>
    </recommendedName>
</protein>
<accession>A0ABM7VHU3</accession>
<dbReference type="EMBL" id="AP025292">
    <property type="protein sequence ID" value="BDD00301.1"/>
    <property type="molecule type" value="Genomic_DNA"/>
</dbReference>
<sequence>MLKNRKIWLPAVLLCLMVGLWSADHIDAPLVGTLDGGSSLADITDYYAFESPENSDNYVFVGNVYGLIAPDNTADVSFSEDYLYEINLDYDGDAIEDAVIQVIFRGDKAIFIGPVAPSATGLDSEIMGSAPRVMVDVTKAGEEAKVMEENGIKVFAGPRDDPFFMDFFKFVAIVNGAGGAENPPTSFDRDGGADTFAGTNVMSMVIELPKSMLGGNETTKFTSWLESKSKK</sequence>
<reference evidence="2 3" key="1">
    <citation type="submission" date="2021-12" db="EMBL/GenBank/DDBJ databases">
        <title>Genome sequencing of bacteria with rrn-lacking chromosome and rrn-plasmid.</title>
        <authorList>
            <person name="Anda M."/>
            <person name="Iwasaki W."/>
        </authorList>
    </citation>
    <scope>NUCLEOTIDE SEQUENCE [LARGE SCALE GENOMIC DNA]</scope>
    <source>
        <strain evidence="2 3">NBRC 101262</strain>
    </source>
</reference>
<dbReference type="Proteomes" id="UP001354989">
    <property type="component" value="Chromosome"/>
</dbReference>
<evidence type="ECO:0000313" key="3">
    <source>
        <dbReference type="Proteomes" id="UP001354989"/>
    </source>
</evidence>
<organism evidence="2 3">
    <name type="scientific">Persicobacter psychrovividus</name>
    <dbReference type="NCBI Taxonomy" id="387638"/>
    <lineage>
        <taxon>Bacteria</taxon>
        <taxon>Pseudomonadati</taxon>
        <taxon>Bacteroidota</taxon>
        <taxon>Cytophagia</taxon>
        <taxon>Cytophagales</taxon>
        <taxon>Persicobacteraceae</taxon>
        <taxon>Persicobacter</taxon>
    </lineage>
</organism>
<name>A0ABM7VHU3_9BACT</name>
<gene>
    <name evidence="2" type="ORF">PEPS_25810</name>
</gene>
<evidence type="ECO:0008006" key="4">
    <source>
        <dbReference type="Google" id="ProtNLM"/>
    </source>
</evidence>
<feature type="signal peptide" evidence="1">
    <location>
        <begin position="1"/>
        <end position="23"/>
    </location>
</feature>
<dbReference type="RefSeq" id="WP_332919534.1">
    <property type="nucleotide sequence ID" value="NZ_AP025292.1"/>
</dbReference>